<keyword evidence="3" id="KW-1185">Reference proteome</keyword>
<dbReference type="Proteomes" id="UP001153076">
    <property type="component" value="Unassembled WGS sequence"/>
</dbReference>
<dbReference type="AlphaFoldDB" id="A0A9Q1K2W6"/>
<evidence type="ECO:0000256" key="1">
    <source>
        <dbReference type="SAM" id="MobiDB-lite"/>
    </source>
</evidence>
<accession>A0A9Q1K2W6</accession>
<name>A0A9Q1K2W6_9CARY</name>
<reference evidence="2" key="1">
    <citation type="submission" date="2022-04" db="EMBL/GenBank/DDBJ databases">
        <title>Carnegiea gigantea Genome sequencing and assembly v2.</title>
        <authorList>
            <person name="Copetti D."/>
            <person name="Sanderson M.J."/>
            <person name="Burquez A."/>
            <person name="Wojciechowski M.F."/>
        </authorList>
    </citation>
    <scope>NUCLEOTIDE SEQUENCE</scope>
    <source>
        <strain evidence="2">SGP5-SGP5p</strain>
        <tissue evidence="2">Aerial part</tissue>
    </source>
</reference>
<sequence length="384" mass="43505">MWNPHMVDVYLQGFRNCSNVVDGSVAVDHRADWASVMEQVSSIGLHQEFLTMAFPCSRGTNEIAQYVIRNFDWDRRRVSFPLSPLLNDFQALCLSYELAVAEGATWSFELSELPQVIFYAMLLSEAERLGVLHRWTLHIIVSALTELRWSTFEAYVWPNGDQILEAQFWEEAEQEDDSSDAEGAASPSDDGKWQWRSTTCSPRPLPNDYRDLCPRFTLSDAERAALDFELPEMVHATFYGVLLNDVIELGIVSGPMAVDLKLTLDGLRSASFEESSDLRPKLLPLNFHDLYCNFDLLVAMQFAHIAYILEMVQAIFYVMVLNEAAELALSEQGRHKLHDDLDERLKEAQVPCLVEILANPQPPICPEETSRPRGAPPISSDDDD</sequence>
<protein>
    <submittedName>
        <fullName evidence="2">Uncharacterized protein</fullName>
    </submittedName>
</protein>
<feature type="region of interest" description="Disordered" evidence="1">
    <location>
        <begin position="175"/>
        <end position="199"/>
    </location>
</feature>
<organism evidence="2 3">
    <name type="scientific">Carnegiea gigantea</name>
    <dbReference type="NCBI Taxonomy" id="171969"/>
    <lineage>
        <taxon>Eukaryota</taxon>
        <taxon>Viridiplantae</taxon>
        <taxon>Streptophyta</taxon>
        <taxon>Embryophyta</taxon>
        <taxon>Tracheophyta</taxon>
        <taxon>Spermatophyta</taxon>
        <taxon>Magnoliopsida</taxon>
        <taxon>eudicotyledons</taxon>
        <taxon>Gunneridae</taxon>
        <taxon>Pentapetalae</taxon>
        <taxon>Caryophyllales</taxon>
        <taxon>Cactineae</taxon>
        <taxon>Cactaceae</taxon>
        <taxon>Cactoideae</taxon>
        <taxon>Echinocereeae</taxon>
        <taxon>Carnegiea</taxon>
    </lineage>
</organism>
<proteinExistence type="predicted"/>
<gene>
    <name evidence="2" type="ORF">Cgig2_010425</name>
</gene>
<dbReference type="EMBL" id="JAKOGI010000358">
    <property type="protein sequence ID" value="KAJ8436181.1"/>
    <property type="molecule type" value="Genomic_DNA"/>
</dbReference>
<feature type="region of interest" description="Disordered" evidence="1">
    <location>
        <begin position="360"/>
        <end position="384"/>
    </location>
</feature>
<comment type="caution">
    <text evidence="2">The sequence shown here is derived from an EMBL/GenBank/DDBJ whole genome shotgun (WGS) entry which is preliminary data.</text>
</comment>
<evidence type="ECO:0000313" key="2">
    <source>
        <dbReference type="EMBL" id="KAJ8436181.1"/>
    </source>
</evidence>
<evidence type="ECO:0000313" key="3">
    <source>
        <dbReference type="Proteomes" id="UP001153076"/>
    </source>
</evidence>